<dbReference type="Proteomes" id="UP000635996">
    <property type="component" value="Unassembled WGS sequence"/>
</dbReference>
<dbReference type="EMBL" id="JAATEL010000010">
    <property type="protein sequence ID" value="NJP14938.1"/>
    <property type="molecule type" value="Genomic_DNA"/>
</dbReference>
<keyword evidence="3" id="KW-1185">Reference proteome</keyword>
<organism evidence="2 3">
    <name type="scientific">Streptomyces thermoviolaceus subsp. thermoviolaceus</name>
    <dbReference type="NCBI Taxonomy" id="66860"/>
    <lineage>
        <taxon>Bacteria</taxon>
        <taxon>Bacillati</taxon>
        <taxon>Actinomycetota</taxon>
        <taxon>Actinomycetes</taxon>
        <taxon>Kitasatosporales</taxon>
        <taxon>Streptomycetaceae</taxon>
        <taxon>Streptomyces</taxon>
    </lineage>
</organism>
<gene>
    <name evidence="2" type="ORF">HCJ95_11690</name>
</gene>
<dbReference type="RefSeq" id="WP_168131504.1">
    <property type="nucleotide sequence ID" value="NZ_BMVZ01000014.1"/>
</dbReference>
<evidence type="ECO:0000313" key="3">
    <source>
        <dbReference type="Proteomes" id="UP000635996"/>
    </source>
</evidence>
<feature type="compositionally biased region" description="Low complexity" evidence="1">
    <location>
        <begin position="67"/>
        <end position="76"/>
    </location>
</feature>
<proteinExistence type="predicted"/>
<protein>
    <recommendedName>
        <fullName evidence="4">Lipoprotein</fullName>
    </recommendedName>
</protein>
<evidence type="ECO:0000313" key="2">
    <source>
        <dbReference type="EMBL" id="NJP14938.1"/>
    </source>
</evidence>
<reference evidence="2 3" key="1">
    <citation type="submission" date="2020-03" db="EMBL/GenBank/DDBJ databases">
        <title>WGS of actinomycetes isolated from Thailand.</title>
        <authorList>
            <person name="Thawai C."/>
        </authorList>
    </citation>
    <scope>NUCLEOTIDE SEQUENCE [LARGE SCALE GENOMIC DNA]</scope>
    <source>
        <strain evidence="2 3">NBRC 13905</strain>
    </source>
</reference>
<evidence type="ECO:0000256" key="1">
    <source>
        <dbReference type="SAM" id="MobiDB-lite"/>
    </source>
</evidence>
<feature type="region of interest" description="Disordered" evidence="1">
    <location>
        <begin position="67"/>
        <end position="106"/>
    </location>
</feature>
<comment type="caution">
    <text evidence="2">The sequence shown here is derived from an EMBL/GenBank/DDBJ whole genome shotgun (WGS) entry which is preliminary data.</text>
</comment>
<name>A0ABX0YR37_STRTL</name>
<feature type="compositionally biased region" description="Basic and acidic residues" evidence="1">
    <location>
        <begin position="77"/>
        <end position="93"/>
    </location>
</feature>
<sequence length="106" mass="11434">MPAHCADCHDVRTRTRARSGSHARLLTATAFVLVTGAALTGCYDGQGLRDEGPSTVSVSRSMARWCPAPSDAAAPRPDTDRRVERAEHPRRALEPQCSFRATSTAQ</sequence>
<evidence type="ECO:0008006" key="4">
    <source>
        <dbReference type="Google" id="ProtNLM"/>
    </source>
</evidence>
<accession>A0ABX0YR37</accession>